<feature type="active site" evidence="8">
    <location>
        <position position="445"/>
    </location>
</feature>
<feature type="transmembrane region" description="Helical" evidence="11">
    <location>
        <begin position="554"/>
        <end position="578"/>
    </location>
</feature>
<comment type="subcellular location">
    <subcellularLocation>
        <location evidence="1">Endomembrane system</location>
        <topology evidence="1">Multi-pass membrane protein</topology>
    </subcellularLocation>
</comment>
<keyword evidence="6 11" id="KW-0472">Membrane</keyword>
<dbReference type="InterPro" id="IPR029044">
    <property type="entry name" value="Nucleotide-diphossugar_trans"/>
</dbReference>
<feature type="transmembrane region" description="Helical" evidence="11">
    <location>
        <begin position="707"/>
        <end position="725"/>
    </location>
</feature>
<feature type="transmembrane region" description="Helical" evidence="11">
    <location>
        <begin position="516"/>
        <end position="542"/>
    </location>
</feature>
<feature type="binding site" evidence="9">
    <location>
        <position position="107"/>
    </location>
    <ligand>
        <name>UDP-alpha-D-glucose</name>
        <dbReference type="ChEBI" id="CHEBI:58885"/>
    </ligand>
</feature>
<feature type="binding site" evidence="9">
    <location>
        <position position="136"/>
    </location>
    <ligand>
        <name>UDP-alpha-D-glucose</name>
        <dbReference type="ChEBI" id="CHEBI:58885"/>
    </ligand>
</feature>
<evidence type="ECO:0000256" key="11">
    <source>
        <dbReference type="SAM" id="Phobius"/>
    </source>
</evidence>
<feature type="transmembrane region" description="Helical" evidence="11">
    <location>
        <begin position="51"/>
        <end position="69"/>
    </location>
</feature>
<keyword evidence="4 11" id="KW-0812">Transmembrane</keyword>
<keyword evidence="7" id="KW-0961">Cell wall biogenesis/degradation</keyword>
<feature type="transmembrane region" description="Helical" evidence="11">
    <location>
        <begin position="21"/>
        <end position="39"/>
    </location>
</feature>
<feature type="binding site" evidence="10">
    <location>
        <position position="289"/>
    </location>
    <ligand>
        <name>Mn(2+)</name>
        <dbReference type="ChEBI" id="CHEBI:29035"/>
    </ligand>
</feature>
<sequence>MEIKLPLHAYQVHQSRATINKIHTLVFSISLLSLLYYRFSTLLQITTGKIPWLLITMSEFLLSLFWILGQAFRWRPISRTAFPERLPSDESLPPIDVFIFTCDPKKEPTIGVMNTLLSALCLDYPPEKLFVYLSDDGGAPIMLYAAGEAYNFAKLWVPFCKKYGIKTIAPEAFFSSLNDEEHCHMSSEFFENLQDIKSRYKVFKQLVENAVQNDESCLTSTRDRPACIEVMRGNAIDELDKRKVEIPNIVYVSREKRSNHHHNFKAGAINALLRVSGIISNAPYVLFLDCDMYCNDPASARQAMCFHLDPQISSSLAFVHFPQSFYNVSKNDIYNTPLRTCMKIWWHGLDGLMGPPITGTCFYLKREALYKNSAQGDINLFDGERRFGCSDAFIASICRKHVVIDKDVASNKVVEEARAVASSTYEENTQWGKQIGFLYQSVVEDLLTGIFLNYKGWNSVFYDPLRPAFLGTGTTNLNDTLVQNKRWYSGFLQICFSQFFPLTYRPSRVPILQIMAYLYILLLPFNTFLVLCHSTIPQLCLFNGIKLYPKVSDLWFAIFLVIYLSSLIQTLMEVLITGGSLKLFWNEQRLAFFIRSTSNLFACFGYLKKCIGMKEIDFTLTNKSSKDGEMIKYQMDVYDFETDRKFLLILTTIVSLNITSLAIGIRRAIMEETYNEWFGQIFLSLIITVLNYPLIEGMIIRKDEGRIPTSITLLSILLVIVLYQARVLLL</sequence>
<evidence type="ECO:0000256" key="4">
    <source>
        <dbReference type="ARBA" id="ARBA00022692"/>
    </source>
</evidence>
<evidence type="ECO:0000256" key="8">
    <source>
        <dbReference type="PIRSR" id="PIRSR605150-1"/>
    </source>
</evidence>
<feature type="binding site" evidence="10">
    <location>
        <position position="265"/>
    </location>
    <ligand>
        <name>Mn(2+)</name>
        <dbReference type="ChEBI" id="CHEBI:29035"/>
    </ligand>
</feature>
<dbReference type="Pfam" id="PF03552">
    <property type="entry name" value="Cellulose_synt"/>
    <property type="match status" value="2"/>
</dbReference>
<proteinExistence type="predicted"/>
<feature type="active site" evidence="8">
    <location>
        <position position="136"/>
    </location>
</feature>
<dbReference type="InParanoid" id="A0A2G5DP70"/>
<dbReference type="InterPro" id="IPR005150">
    <property type="entry name" value="Cellulose_synth"/>
</dbReference>
<evidence type="ECO:0000256" key="7">
    <source>
        <dbReference type="ARBA" id="ARBA00023316"/>
    </source>
</evidence>
<dbReference type="STRING" id="218851.A0A2G5DP70"/>
<evidence type="ECO:0000256" key="9">
    <source>
        <dbReference type="PIRSR" id="PIRSR605150-2"/>
    </source>
</evidence>
<gene>
    <name evidence="12" type="ORF">AQUCO_01700670v1</name>
</gene>
<accession>A0A2G5DP70</accession>
<dbReference type="Gene3D" id="3.90.550.10">
    <property type="entry name" value="Spore Coat Polysaccharide Biosynthesis Protein SpsA, Chain A"/>
    <property type="match status" value="1"/>
</dbReference>
<keyword evidence="5 11" id="KW-1133">Transmembrane helix</keyword>
<feature type="binding site" evidence="9">
    <location>
        <position position="106"/>
    </location>
    <ligand>
        <name>UDP-alpha-D-glucose</name>
        <dbReference type="ChEBI" id="CHEBI:58885"/>
    </ligand>
</feature>
<name>A0A2G5DP70_AQUCA</name>
<evidence type="ECO:0000313" key="13">
    <source>
        <dbReference type="Proteomes" id="UP000230069"/>
    </source>
</evidence>
<evidence type="ECO:0000256" key="6">
    <source>
        <dbReference type="ARBA" id="ARBA00023136"/>
    </source>
</evidence>
<dbReference type="GO" id="GO:0030244">
    <property type="term" value="P:cellulose biosynthetic process"/>
    <property type="evidence" value="ECO:0007669"/>
    <property type="project" value="InterPro"/>
</dbReference>
<keyword evidence="3" id="KW-0808">Transferase</keyword>
<dbReference type="GO" id="GO:0071555">
    <property type="term" value="P:cell wall organization"/>
    <property type="evidence" value="ECO:0007669"/>
    <property type="project" value="UniProtKB-KW"/>
</dbReference>
<evidence type="ECO:0008006" key="14">
    <source>
        <dbReference type="Google" id="ProtNLM"/>
    </source>
</evidence>
<keyword evidence="2" id="KW-0328">Glycosyltransferase</keyword>
<dbReference type="GO" id="GO:0016760">
    <property type="term" value="F:cellulose synthase (UDP-forming) activity"/>
    <property type="evidence" value="ECO:0007669"/>
    <property type="project" value="InterPro"/>
</dbReference>
<dbReference type="OrthoDB" id="72851at2759"/>
<dbReference type="Proteomes" id="UP000230069">
    <property type="component" value="Unassembled WGS sequence"/>
</dbReference>
<evidence type="ECO:0000256" key="5">
    <source>
        <dbReference type="ARBA" id="ARBA00022989"/>
    </source>
</evidence>
<evidence type="ECO:0000256" key="2">
    <source>
        <dbReference type="ARBA" id="ARBA00022676"/>
    </source>
</evidence>
<feature type="transmembrane region" description="Helical" evidence="11">
    <location>
        <begin position="677"/>
        <end position="695"/>
    </location>
</feature>
<evidence type="ECO:0000256" key="1">
    <source>
        <dbReference type="ARBA" id="ARBA00004127"/>
    </source>
</evidence>
<dbReference type="EMBL" id="KZ305034">
    <property type="protein sequence ID" value="PIA45289.1"/>
    <property type="molecule type" value="Genomic_DNA"/>
</dbReference>
<dbReference type="GO" id="GO:0012505">
    <property type="term" value="C:endomembrane system"/>
    <property type="evidence" value="ECO:0007669"/>
    <property type="project" value="UniProtKB-SubCell"/>
</dbReference>
<feature type="transmembrane region" description="Helical" evidence="11">
    <location>
        <begin position="646"/>
        <end position="665"/>
    </location>
</feature>
<dbReference type="PANTHER" id="PTHR13301">
    <property type="entry name" value="X-BOX TRANSCRIPTION FACTOR-RELATED"/>
    <property type="match status" value="1"/>
</dbReference>
<protein>
    <recommendedName>
        <fullName evidence="14">Glycosyltransferase 2-like domain-containing protein</fullName>
    </recommendedName>
</protein>
<dbReference type="GO" id="GO:0016020">
    <property type="term" value="C:membrane"/>
    <property type="evidence" value="ECO:0007669"/>
    <property type="project" value="InterPro"/>
</dbReference>
<dbReference type="SUPFAM" id="SSF53448">
    <property type="entry name" value="Nucleotide-diphospho-sugar transferases"/>
    <property type="match status" value="1"/>
</dbReference>
<evidence type="ECO:0000256" key="3">
    <source>
        <dbReference type="ARBA" id="ARBA00022679"/>
    </source>
</evidence>
<reference evidence="12 13" key="1">
    <citation type="submission" date="2017-09" db="EMBL/GenBank/DDBJ databases">
        <title>WGS assembly of Aquilegia coerulea Goldsmith.</title>
        <authorList>
            <person name="Hodges S."/>
            <person name="Kramer E."/>
            <person name="Nordborg M."/>
            <person name="Tomkins J."/>
            <person name="Borevitz J."/>
            <person name="Derieg N."/>
            <person name="Yan J."/>
            <person name="Mihaltcheva S."/>
            <person name="Hayes R.D."/>
            <person name="Rokhsar D."/>
        </authorList>
    </citation>
    <scope>NUCLEOTIDE SEQUENCE [LARGE SCALE GENOMIC DNA]</scope>
    <source>
        <strain evidence="13">cv. Goldsmith</strain>
    </source>
</reference>
<organism evidence="12 13">
    <name type="scientific">Aquilegia coerulea</name>
    <name type="common">Rocky mountain columbine</name>
    <dbReference type="NCBI Taxonomy" id="218851"/>
    <lineage>
        <taxon>Eukaryota</taxon>
        <taxon>Viridiplantae</taxon>
        <taxon>Streptophyta</taxon>
        <taxon>Embryophyta</taxon>
        <taxon>Tracheophyta</taxon>
        <taxon>Spermatophyta</taxon>
        <taxon>Magnoliopsida</taxon>
        <taxon>Ranunculales</taxon>
        <taxon>Ranunculaceae</taxon>
        <taxon>Thalictroideae</taxon>
        <taxon>Aquilegia</taxon>
    </lineage>
</organism>
<keyword evidence="13" id="KW-1185">Reference proteome</keyword>
<evidence type="ECO:0000256" key="10">
    <source>
        <dbReference type="PIRSR" id="PIRSR605150-3"/>
    </source>
</evidence>
<evidence type="ECO:0000313" key="12">
    <source>
        <dbReference type="EMBL" id="PIA45289.1"/>
    </source>
</evidence>
<dbReference type="AlphaFoldDB" id="A0A2G5DP70"/>